<evidence type="ECO:0000313" key="2">
    <source>
        <dbReference type="EMBL" id="MBX29723.1"/>
    </source>
</evidence>
<dbReference type="EMBL" id="GGEC01049239">
    <property type="protein sequence ID" value="MBX29723.1"/>
    <property type="molecule type" value="Transcribed_RNA"/>
</dbReference>
<keyword evidence="1" id="KW-0472">Membrane</keyword>
<proteinExistence type="predicted"/>
<keyword evidence="1" id="KW-1133">Transmembrane helix</keyword>
<protein>
    <submittedName>
        <fullName evidence="2">Uncharacterized protein</fullName>
    </submittedName>
</protein>
<evidence type="ECO:0000256" key="1">
    <source>
        <dbReference type="SAM" id="Phobius"/>
    </source>
</evidence>
<dbReference type="AlphaFoldDB" id="A0A2P2MHM0"/>
<keyword evidence="1" id="KW-0812">Transmembrane</keyword>
<name>A0A2P2MHM0_RHIMU</name>
<sequence length="81" mass="9490">MPLGFQVVLDLDLNGFISFREIWRECSSGQTATSLWFFHCKKCSTGGFSSLEIFFWFPLSIALSGLFLFDEHHRRRDAKYF</sequence>
<accession>A0A2P2MHM0</accession>
<reference evidence="2" key="1">
    <citation type="submission" date="2018-02" db="EMBL/GenBank/DDBJ databases">
        <title>Rhizophora mucronata_Transcriptome.</title>
        <authorList>
            <person name="Meera S.P."/>
            <person name="Sreeshan A."/>
            <person name="Augustine A."/>
        </authorList>
    </citation>
    <scope>NUCLEOTIDE SEQUENCE</scope>
    <source>
        <tissue evidence="2">Leaf</tissue>
    </source>
</reference>
<feature type="transmembrane region" description="Helical" evidence="1">
    <location>
        <begin position="53"/>
        <end position="69"/>
    </location>
</feature>
<organism evidence="2">
    <name type="scientific">Rhizophora mucronata</name>
    <name type="common">Asiatic mangrove</name>
    <dbReference type="NCBI Taxonomy" id="61149"/>
    <lineage>
        <taxon>Eukaryota</taxon>
        <taxon>Viridiplantae</taxon>
        <taxon>Streptophyta</taxon>
        <taxon>Embryophyta</taxon>
        <taxon>Tracheophyta</taxon>
        <taxon>Spermatophyta</taxon>
        <taxon>Magnoliopsida</taxon>
        <taxon>eudicotyledons</taxon>
        <taxon>Gunneridae</taxon>
        <taxon>Pentapetalae</taxon>
        <taxon>rosids</taxon>
        <taxon>fabids</taxon>
        <taxon>Malpighiales</taxon>
        <taxon>Rhizophoraceae</taxon>
        <taxon>Rhizophora</taxon>
    </lineage>
</organism>